<feature type="signal peptide" evidence="8">
    <location>
        <begin position="1"/>
        <end position="22"/>
    </location>
</feature>
<dbReference type="PANTHER" id="PTHR34142:SF1">
    <property type="entry name" value="GLYCOSIDE HYDROLASE FAMILY 5 DOMAIN-CONTAINING PROTEIN"/>
    <property type="match status" value="1"/>
</dbReference>
<gene>
    <name evidence="10" type="primary">TmEgl5A</name>
</gene>
<dbReference type="InterPro" id="IPR035971">
    <property type="entry name" value="CBD_sf"/>
</dbReference>
<feature type="domain" description="CBM1" evidence="9">
    <location>
        <begin position="22"/>
        <end position="58"/>
    </location>
</feature>
<dbReference type="Pfam" id="PF00150">
    <property type="entry name" value="Cellulase"/>
    <property type="match status" value="1"/>
</dbReference>
<dbReference type="GO" id="GO:0030248">
    <property type="term" value="F:cellulose binding"/>
    <property type="evidence" value="ECO:0007669"/>
    <property type="project" value="InterPro"/>
</dbReference>
<evidence type="ECO:0000256" key="5">
    <source>
        <dbReference type="ARBA" id="ARBA00022801"/>
    </source>
</evidence>
<sequence length="397" mass="41567">MKSSLALAFVAVLLALSSPALAVVPVWGQCGGQGYSGQTTCASGSSCVASTQYYSQCIPDSGSTTVSPSTMLAPSTTTTSAVPTSSTCSATRTKFKYFGVNESGAEFAPNALPGTAGTDYAFPAPSSIDFFVSQGFNTFRVPFLMERLSPPATGLTGAFNQPYLSGLTTIVDYITSKGAFAIIDPHNYMRYNGQVITSTSDFQTCPNPSSSSAIWLMRAFTDVMNEPNGIPAQNVLSLNQAAINGIRACGATSQLILAEAWTGAWSWTTSGNTVFAQITDPHNNTAIQMHQYLDSDASGTSGTCVSPTIGAERLQAATSWLQANNLKGFLGEMGGGSNDVCVSAVYGAICAMQESGVWIGFTWWAAGPFWGNYFTSIEPPSGAAIALILPQALKPFL</sequence>
<organism evidence="10">
    <name type="scientific">Tricholoma matsutake</name>
    <name type="common">Matsutake mushroom</name>
    <name type="synonym">Tricholoma nauseosum</name>
    <dbReference type="NCBI Taxonomy" id="40145"/>
    <lineage>
        <taxon>Eukaryota</taxon>
        <taxon>Fungi</taxon>
        <taxon>Dikarya</taxon>
        <taxon>Basidiomycota</taxon>
        <taxon>Agaricomycotina</taxon>
        <taxon>Agaricomycetes</taxon>
        <taxon>Agaricomycetidae</taxon>
        <taxon>Agaricales</taxon>
        <taxon>Tricholomatineae</taxon>
        <taxon>Tricholomataceae</taxon>
        <taxon>Tricholoma</taxon>
    </lineage>
</organism>
<evidence type="ECO:0000256" key="6">
    <source>
        <dbReference type="ARBA" id="ARBA00023295"/>
    </source>
</evidence>
<proteinExistence type="inferred from homology"/>
<evidence type="ECO:0000259" key="9">
    <source>
        <dbReference type="PROSITE" id="PS51164"/>
    </source>
</evidence>
<dbReference type="InterPro" id="IPR000254">
    <property type="entry name" value="CBD"/>
</dbReference>
<evidence type="ECO:0000313" key="10">
    <source>
        <dbReference type="EMBL" id="BBG31500.1"/>
    </source>
</evidence>
<evidence type="ECO:0000256" key="8">
    <source>
        <dbReference type="SAM" id="SignalP"/>
    </source>
</evidence>
<dbReference type="GO" id="GO:0005576">
    <property type="term" value="C:extracellular region"/>
    <property type="evidence" value="ECO:0007669"/>
    <property type="project" value="InterPro"/>
</dbReference>
<comment type="catalytic activity">
    <reaction evidence="1">
        <text>Endohydrolysis of (1-&gt;4)-beta-D-glucosidic linkages in cellulose, lichenin and cereal beta-D-glucans.</text>
        <dbReference type="EC" id="3.2.1.4"/>
    </reaction>
</comment>
<dbReference type="GO" id="GO:0009251">
    <property type="term" value="P:glucan catabolic process"/>
    <property type="evidence" value="ECO:0007669"/>
    <property type="project" value="TreeGrafter"/>
</dbReference>
<dbReference type="InterPro" id="IPR001547">
    <property type="entry name" value="Glyco_hydro_5"/>
</dbReference>
<dbReference type="SUPFAM" id="SSF57180">
    <property type="entry name" value="Cellulose-binding domain"/>
    <property type="match status" value="1"/>
</dbReference>
<evidence type="ECO:0000256" key="3">
    <source>
        <dbReference type="ARBA" id="ARBA00012601"/>
    </source>
</evidence>
<evidence type="ECO:0000256" key="1">
    <source>
        <dbReference type="ARBA" id="ARBA00000966"/>
    </source>
</evidence>
<keyword evidence="6 7" id="KW-0326">Glycosidase</keyword>
<feature type="chain" id="PRO_5017176115" description="cellulase" evidence="8">
    <location>
        <begin position="23"/>
        <end position="397"/>
    </location>
</feature>
<dbReference type="PANTHER" id="PTHR34142">
    <property type="entry name" value="ENDO-BETA-1,4-GLUCANASE A"/>
    <property type="match status" value="1"/>
</dbReference>
<evidence type="ECO:0000256" key="7">
    <source>
        <dbReference type="RuleBase" id="RU361153"/>
    </source>
</evidence>
<dbReference type="EC" id="3.2.1.4" evidence="3"/>
<dbReference type="SMART" id="SM00236">
    <property type="entry name" value="fCBD"/>
    <property type="match status" value="1"/>
</dbReference>
<comment type="similarity">
    <text evidence="2 7">Belongs to the glycosyl hydrolase 5 (cellulase A) family.</text>
</comment>
<dbReference type="AlphaFoldDB" id="A0A387K9G9"/>
<keyword evidence="5 7" id="KW-0378">Hydrolase</keyword>
<dbReference type="InterPro" id="IPR017853">
    <property type="entry name" value="GH"/>
</dbReference>
<dbReference type="GO" id="GO:0008810">
    <property type="term" value="F:cellulase activity"/>
    <property type="evidence" value="ECO:0007669"/>
    <property type="project" value="UniProtKB-EC"/>
</dbReference>
<evidence type="ECO:0000256" key="4">
    <source>
        <dbReference type="ARBA" id="ARBA00022729"/>
    </source>
</evidence>
<reference evidence="10" key="1">
    <citation type="submission" date="2018-09" db="EMBL/GenBank/DDBJ databases">
        <title>Barley-based medium producible Glycoside Hydrolase family 5 protein endoglucanase from Tricholoma matsutake indicates a preferential hydrolysis of 1,4-linkages in 1,3-1,4-beta-glucan.</title>
        <authorList>
            <person name="Onuma H."/>
            <person name="Hara K."/>
            <person name="Kano A."/>
            <person name="Sugita K."/>
            <person name="Fukuta Y."/>
            <person name="Shirasaka N."/>
        </authorList>
    </citation>
    <scope>NUCLEOTIDE SEQUENCE</scope>
    <source>
        <strain evidence="10">NBRC 30605</strain>
    </source>
</reference>
<dbReference type="Pfam" id="PF00734">
    <property type="entry name" value="CBM_1"/>
    <property type="match status" value="1"/>
</dbReference>
<protein>
    <recommendedName>
        <fullName evidence="3">cellulase</fullName>
        <ecNumber evidence="3">3.2.1.4</ecNumber>
    </recommendedName>
</protein>
<name>A0A387K9G9_TRIMT</name>
<evidence type="ECO:0000256" key="2">
    <source>
        <dbReference type="ARBA" id="ARBA00005641"/>
    </source>
</evidence>
<dbReference type="Gene3D" id="3.20.20.80">
    <property type="entry name" value="Glycosidases"/>
    <property type="match status" value="1"/>
</dbReference>
<keyword evidence="4 8" id="KW-0732">Signal</keyword>
<dbReference type="SUPFAM" id="SSF51445">
    <property type="entry name" value="(Trans)glycosidases"/>
    <property type="match status" value="1"/>
</dbReference>
<accession>A0A387K9G9</accession>
<dbReference type="PROSITE" id="PS51164">
    <property type="entry name" value="CBM1_2"/>
    <property type="match status" value="1"/>
</dbReference>
<dbReference type="EMBL" id="LC424191">
    <property type="protein sequence ID" value="BBG31500.1"/>
    <property type="molecule type" value="Genomic_DNA"/>
</dbReference>